<feature type="domain" description="Cep192/Spd-2-like" evidence="1">
    <location>
        <begin position="561"/>
        <end position="668"/>
    </location>
</feature>
<dbReference type="STRING" id="37546.A0A1B0G7I9"/>
<dbReference type="InterPro" id="IPR054090">
    <property type="entry name" value="Cep192_Spd-2-like_dom"/>
</dbReference>
<evidence type="ECO:0000313" key="4">
    <source>
        <dbReference type="Proteomes" id="UP000092444"/>
    </source>
</evidence>
<dbReference type="AlphaFoldDB" id="A0A1B0G7I9"/>
<dbReference type="PhylomeDB" id="A0A1B0G7I9"/>
<dbReference type="Pfam" id="PF22074">
    <property type="entry name" value="Cep192_D5"/>
    <property type="match status" value="1"/>
</dbReference>
<evidence type="ECO:0000259" key="1">
    <source>
        <dbReference type="Pfam" id="PF22073"/>
    </source>
</evidence>
<dbReference type="EnsemblMetazoa" id="GMOY009281-RA">
    <property type="protein sequence ID" value="GMOY009281-PA"/>
    <property type="gene ID" value="GMOY009281"/>
</dbReference>
<feature type="domain" description="Cep192-like" evidence="2">
    <location>
        <begin position="700"/>
        <end position="837"/>
    </location>
</feature>
<dbReference type="Proteomes" id="UP000092444">
    <property type="component" value="Unassembled WGS sequence"/>
</dbReference>
<dbReference type="EMBL" id="CCAG010022572">
    <property type="status" value="NOT_ANNOTATED_CDS"/>
    <property type="molecule type" value="Genomic_DNA"/>
</dbReference>
<dbReference type="VEuPathDB" id="VectorBase:GMOY009281"/>
<reference evidence="3" key="1">
    <citation type="submission" date="2020-05" db="UniProtKB">
        <authorList>
            <consortium name="EnsemblMetazoa"/>
        </authorList>
    </citation>
    <scope>IDENTIFICATION</scope>
    <source>
        <strain evidence="3">Yale</strain>
    </source>
</reference>
<sequence>MQQVNCQNIIKSQPKKYRLSIFNTDELIKRPFFSDIKDNKSVKNANMGGFHIQDKKIVEVVRNSETENNSFQNGMTTLNSTSPSHDSTQYMPFRNPYPFNISDLISNEAVGLESNVSLDEDIQGPNETLNNVEATVVNRPHTAQNSSHTADNSSSVNPFEGFDGISSFHELENDGYNAVDFPSEEFVPGELILSKLKLDEISCANGFAANSKKIANLIPAMALGPNDSMGNYFGSRSNMPQVITASPTNLIRLKTGYVPKAHRVNSLKSKDHECNGKKVVVHQPNVLENKHSNDDLEIPNRKIKCSKSLANTAKLHSLVLSRCGNSHEIGKEELSDKRKSILKNKENLGNRIPNIITKKQINLNGSQAHAPLKSCGKDFNSVIKRRKSTCKLFGREETALPRHSEAEECVITPLKCHFLKSETNNINALKFAISGCIDSKKDGTGQFSSNHIRCKCSESANQCVKNLTTSEKSPERCELTPPTTSHHCRLTPSLNTTRSCPPPNFNINTNSCFLTDNMAERMCKCTLAPSNSKRGRECAIACSHSHCSISNELVHRDFKKLLLKVTKTELSWKSTKLRTNSRKQMKVKNTSNNRLVLRTEVSGPGFQIFNKQDGAFVLDSQECRLIVVNFCPTICGVAVGKVSFYYRSRSNVITQSSLLDIPLYGYGGHASIILDNIVNGPVGYPFIPMGRLSELDHPLQRTMSIRNKGPLEAFVVFSVNPVGFHITRLDKEFTIEPKRSLIAANSSIEVRILFHPKREQVRKISKKNDKVLTLANVRVSYGDEASRQRIRRLIQLMSPEKRSKTLSQALETLWTSFPGEVDKTELNVLRDNPNSAVEMISEILRVDEILLTLNNDLTNETLSSSTFFTEVEDTNFFHTVYAVDTPD</sequence>
<keyword evidence="4" id="KW-1185">Reference proteome</keyword>
<dbReference type="InterPro" id="IPR013783">
    <property type="entry name" value="Ig-like_fold"/>
</dbReference>
<protein>
    <submittedName>
        <fullName evidence="3">Uncharacterized protein</fullName>
    </submittedName>
</protein>
<evidence type="ECO:0000259" key="2">
    <source>
        <dbReference type="Pfam" id="PF22074"/>
    </source>
</evidence>
<evidence type="ECO:0000313" key="3">
    <source>
        <dbReference type="EnsemblMetazoa" id="GMOY009281-PA"/>
    </source>
</evidence>
<accession>A0A1B0G7I9</accession>
<dbReference type="Pfam" id="PF22073">
    <property type="entry name" value="Cep192_D4"/>
    <property type="match status" value="1"/>
</dbReference>
<dbReference type="Gene3D" id="2.60.40.10">
    <property type="entry name" value="Immunoglobulins"/>
    <property type="match status" value="2"/>
</dbReference>
<proteinExistence type="predicted"/>
<dbReference type="InterPro" id="IPR054091">
    <property type="entry name" value="Cep192-like_D5"/>
</dbReference>
<name>A0A1B0G7I9_GLOMM</name>
<organism evidence="3 4">
    <name type="scientific">Glossina morsitans morsitans</name>
    <name type="common">Savannah tsetse fly</name>
    <dbReference type="NCBI Taxonomy" id="37546"/>
    <lineage>
        <taxon>Eukaryota</taxon>
        <taxon>Metazoa</taxon>
        <taxon>Ecdysozoa</taxon>
        <taxon>Arthropoda</taxon>
        <taxon>Hexapoda</taxon>
        <taxon>Insecta</taxon>
        <taxon>Pterygota</taxon>
        <taxon>Neoptera</taxon>
        <taxon>Endopterygota</taxon>
        <taxon>Diptera</taxon>
        <taxon>Brachycera</taxon>
        <taxon>Muscomorpha</taxon>
        <taxon>Hippoboscoidea</taxon>
        <taxon>Glossinidae</taxon>
        <taxon>Glossina</taxon>
    </lineage>
</organism>